<dbReference type="PANTHER" id="PTHR31126">
    <property type="entry name" value="TYROSINE-PROTEIN PHOSPHATASE"/>
    <property type="match status" value="1"/>
</dbReference>
<dbReference type="PANTHER" id="PTHR31126:SF10">
    <property type="entry name" value="PROTEIN PHOSPHATASE, PUTATIVE (AFU_ORTHOLOGUE AFUA_6G06650)-RELATED"/>
    <property type="match status" value="1"/>
</dbReference>
<dbReference type="EMBL" id="ML977331">
    <property type="protein sequence ID" value="KAF2112267.1"/>
    <property type="molecule type" value="Genomic_DNA"/>
</dbReference>
<dbReference type="Proteomes" id="UP000799770">
    <property type="component" value="Unassembled WGS sequence"/>
</dbReference>
<dbReference type="GO" id="GO:0004721">
    <property type="term" value="F:phosphoprotein phosphatase activity"/>
    <property type="evidence" value="ECO:0007669"/>
    <property type="project" value="InterPro"/>
</dbReference>
<dbReference type="PROSITE" id="PS00383">
    <property type="entry name" value="TYR_PHOSPHATASE_1"/>
    <property type="match status" value="1"/>
</dbReference>
<protein>
    <submittedName>
        <fullName evidence="1">Protein-tyrosine phosphatase-like protein</fullName>
    </submittedName>
</protein>
<evidence type="ECO:0000313" key="2">
    <source>
        <dbReference type="Proteomes" id="UP000799770"/>
    </source>
</evidence>
<evidence type="ECO:0000313" key="1">
    <source>
        <dbReference type="EMBL" id="KAF2112267.1"/>
    </source>
</evidence>
<organism evidence="1 2">
    <name type="scientific">Lophiotrema nucula</name>
    <dbReference type="NCBI Taxonomy" id="690887"/>
    <lineage>
        <taxon>Eukaryota</taxon>
        <taxon>Fungi</taxon>
        <taxon>Dikarya</taxon>
        <taxon>Ascomycota</taxon>
        <taxon>Pezizomycotina</taxon>
        <taxon>Dothideomycetes</taxon>
        <taxon>Pleosporomycetidae</taxon>
        <taxon>Pleosporales</taxon>
        <taxon>Lophiotremataceae</taxon>
        <taxon>Lophiotrema</taxon>
    </lineage>
</organism>
<dbReference type="OrthoDB" id="9988524at2759"/>
<dbReference type="Pfam" id="PF13350">
    <property type="entry name" value="Y_phosphatase3"/>
    <property type="match status" value="1"/>
</dbReference>
<sequence>MNTPSSPLKSVPNFRDVGAFINNATGSNRLKTGLLYRGARPDEASFQDRQRLVNEYKIKSIVDLRTKTEHIEQAQKRDANIKASAAIPQSNNDVAEPLKIPGINYHEINFNGSAFSRMLISKLTWMEFFRLIGLMMFGYRVQGIRILAPHMESMGLQGLATASLDVCKAEVKEVFEVYADESSWPLLIHCTQGKDRTGLTVMLALFLCGIEVEPVEEDYLLSGPELEPEREGRIKEIASIGLSEQFASCPQDLVQVVHQHIQTKYGGVESYLEAAGVDREMQQRVKDILLA</sequence>
<dbReference type="InterPro" id="IPR026893">
    <property type="entry name" value="Tyr/Ser_Pase_IphP-type"/>
</dbReference>
<accession>A0A6A5Z091</accession>
<dbReference type="Gene3D" id="3.90.190.10">
    <property type="entry name" value="Protein tyrosine phosphatase superfamily"/>
    <property type="match status" value="1"/>
</dbReference>
<dbReference type="InterPro" id="IPR029021">
    <property type="entry name" value="Prot-tyrosine_phosphatase-like"/>
</dbReference>
<reference evidence="1" key="1">
    <citation type="journal article" date="2020" name="Stud. Mycol.">
        <title>101 Dothideomycetes genomes: a test case for predicting lifestyles and emergence of pathogens.</title>
        <authorList>
            <person name="Haridas S."/>
            <person name="Albert R."/>
            <person name="Binder M."/>
            <person name="Bloem J."/>
            <person name="Labutti K."/>
            <person name="Salamov A."/>
            <person name="Andreopoulos B."/>
            <person name="Baker S."/>
            <person name="Barry K."/>
            <person name="Bills G."/>
            <person name="Bluhm B."/>
            <person name="Cannon C."/>
            <person name="Castanera R."/>
            <person name="Culley D."/>
            <person name="Daum C."/>
            <person name="Ezra D."/>
            <person name="Gonzalez J."/>
            <person name="Henrissat B."/>
            <person name="Kuo A."/>
            <person name="Liang C."/>
            <person name="Lipzen A."/>
            <person name="Lutzoni F."/>
            <person name="Magnuson J."/>
            <person name="Mondo S."/>
            <person name="Nolan M."/>
            <person name="Ohm R."/>
            <person name="Pangilinan J."/>
            <person name="Park H.-J."/>
            <person name="Ramirez L."/>
            <person name="Alfaro M."/>
            <person name="Sun H."/>
            <person name="Tritt A."/>
            <person name="Yoshinaga Y."/>
            <person name="Zwiers L.-H."/>
            <person name="Turgeon B."/>
            <person name="Goodwin S."/>
            <person name="Spatafora J."/>
            <person name="Crous P."/>
            <person name="Grigoriev I."/>
        </authorList>
    </citation>
    <scope>NUCLEOTIDE SEQUENCE</scope>
    <source>
        <strain evidence="1">CBS 627.86</strain>
    </source>
</reference>
<proteinExistence type="predicted"/>
<dbReference type="SUPFAM" id="SSF52799">
    <property type="entry name" value="(Phosphotyrosine protein) phosphatases II"/>
    <property type="match status" value="1"/>
</dbReference>
<name>A0A6A5Z091_9PLEO</name>
<gene>
    <name evidence="1" type="ORF">BDV96DRAFT_158021</name>
</gene>
<dbReference type="AlphaFoldDB" id="A0A6A5Z091"/>
<dbReference type="InterPro" id="IPR016130">
    <property type="entry name" value="Tyr_Pase_AS"/>
</dbReference>
<keyword evidence="2" id="KW-1185">Reference proteome</keyword>